<dbReference type="EMBL" id="RKMG01000016">
    <property type="protein sequence ID" value="RPA60428.1"/>
    <property type="molecule type" value="Genomic_DNA"/>
</dbReference>
<evidence type="ECO:0000313" key="1">
    <source>
        <dbReference type="EMBL" id="RPA60428.1"/>
    </source>
</evidence>
<dbReference type="InterPro" id="IPR011664">
    <property type="entry name" value="Abi_system_AbiD/AbiF-like"/>
</dbReference>
<accession>A0A3N4GEW1</accession>
<gene>
    <name evidence="1" type="ORF">EF384_05880</name>
</gene>
<dbReference type="RefSeq" id="WP_123780195.1">
    <property type="nucleotide sequence ID" value="NZ_RKMG01000016.1"/>
</dbReference>
<reference evidence="1 2" key="1">
    <citation type="submission" date="2018-11" db="EMBL/GenBank/DDBJ databases">
        <title>Aerococcus sp. SJQ22, whole genome shotgun sequence.</title>
        <authorList>
            <person name="Sun L."/>
            <person name="Gao X."/>
            <person name="Chen W."/>
            <person name="Huang K."/>
        </authorList>
    </citation>
    <scope>NUCLEOTIDE SEQUENCE [LARGE SCALE GENOMIC DNA]</scope>
    <source>
        <strain evidence="1 2">SJQ22</strain>
    </source>
</reference>
<sequence length="325" mass="38596">MEKGKSINSLMKHIRTEHKIDISGSNDKKHLLNMGYYHGYKATRFIKQTDNKQDFETFKEVKAMYEFDNAMKSLFYPLLTSIETILKNRLIDFLVSNDNPSLEHIYQHKLTSYKDYTKSSDIQKYHNKRLQLRTKMDETIAYNYKNKNVIINHYFHKEKPLPLWAYFEVISLGEFGNFISCIRRDVRKEFTSTINLHHSGFNEDGRILESLIFLISDLRNAVMHNSIIFDCRFKKSMPSKQVKEYFQNVLGINRIEFETITEYLILAIVLLKKLSIPKKDLRRTVKEFENLTENLYKNIPTPAFFQIVDTQNKNIIKSLNQYIDK</sequence>
<proteinExistence type="predicted"/>
<dbReference type="Proteomes" id="UP000273977">
    <property type="component" value="Unassembled WGS sequence"/>
</dbReference>
<organism evidence="1 2">
    <name type="scientific">Aerococcus agrisoli</name>
    <dbReference type="NCBI Taxonomy" id="2487350"/>
    <lineage>
        <taxon>Bacteria</taxon>
        <taxon>Bacillati</taxon>
        <taxon>Bacillota</taxon>
        <taxon>Bacilli</taxon>
        <taxon>Lactobacillales</taxon>
        <taxon>Aerococcaceae</taxon>
        <taxon>Aerococcus</taxon>
    </lineage>
</organism>
<protein>
    <submittedName>
        <fullName evidence="1">Abi family protein</fullName>
    </submittedName>
</protein>
<name>A0A3N4GEW1_9LACT</name>
<comment type="caution">
    <text evidence="1">The sequence shown here is derived from an EMBL/GenBank/DDBJ whole genome shotgun (WGS) entry which is preliminary data.</text>
</comment>
<evidence type="ECO:0000313" key="2">
    <source>
        <dbReference type="Proteomes" id="UP000273977"/>
    </source>
</evidence>
<keyword evidence="2" id="KW-1185">Reference proteome</keyword>
<dbReference type="AlphaFoldDB" id="A0A3N4GEW1"/>
<dbReference type="Pfam" id="PF07751">
    <property type="entry name" value="Abi_2"/>
    <property type="match status" value="1"/>
</dbReference>
<dbReference type="OrthoDB" id="5363652at2"/>